<dbReference type="Proteomes" id="UP000749471">
    <property type="component" value="Unassembled WGS sequence"/>
</dbReference>
<dbReference type="PIRSF" id="PIRSF005690">
    <property type="entry name" value="GerBA"/>
    <property type="match status" value="1"/>
</dbReference>
<evidence type="ECO:0000313" key="5">
    <source>
        <dbReference type="Proteomes" id="UP000749471"/>
    </source>
</evidence>
<feature type="transmembrane region" description="Helical" evidence="3">
    <location>
        <begin position="343"/>
        <end position="362"/>
    </location>
</feature>
<proteinExistence type="inferred from homology"/>
<dbReference type="InterPro" id="IPR050768">
    <property type="entry name" value="UPF0353/GerABKA_families"/>
</dbReference>
<dbReference type="Pfam" id="PF03323">
    <property type="entry name" value="GerA"/>
    <property type="match status" value="1"/>
</dbReference>
<protein>
    <submittedName>
        <fullName evidence="4">Spore germination protein</fullName>
    </submittedName>
</protein>
<keyword evidence="3" id="KW-1133">Transmembrane helix</keyword>
<sequence length="478" mass="53521">MISRNIDENRAQTIKVFNSTSDLVLYEFETNSCSRILIAYLDGLVDKSSLDRDLIKPMMENFSSVEYIKNTVYISSVNEIYFIEDIVKPLVNGSVILFIDESNIAYSIDLSHWEKRTLEEPNSEAVVRGPKEGFIEDIATNKVLIRRRIRNSKLVFEDYTLGVETNTRISLVYIMGIVNEEVLEELRSRIDKIDTDAILETGYIEQFIEDEPKSIISTIGNSQKPDVIAGKILEGRIGILCDGTPHVLTVPKLFIEDTQTAEDYYLRPVYATFLRSIRIFSLFMSIVLPGLYVALQTYHQEMIPTLLLISMAGAREGVPLPAVLEALLMTLMLELIKESGIRLPRAVGSAVSIVGALVLGQAAVEAGIVSAPMVIITAVTGIAEFAIPSLTEAIIIYRILIIILGGFMGLYGITCGFVVFMIQIMSLKSFGVSYFYPIAPYEKQGMKDVLIRFPLKQLIYRPKSLAKGNARKKRNEKK</sequence>
<keyword evidence="2 3" id="KW-0472">Membrane</keyword>
<keyword evidence="3" id="KW-0812">Transmembrane</keyword>
<reference evidence="4 5" key="1">
    <citation type="submission" date="2021-06" db="EMBL/GenBank/DDBJ databases">
        <authorList>
            <person name="Sun Q."/>
            <person name="Li D."/>
        </authorList>
    </citation>
    <scope>NUCLEOTIDE SEQUENCE [LARGE SCALE GENOMIC DNA]</scope>
    <source>
        <strain evidence="4 5">MSJ-40</strain>
    </source>
</reference>
<feature type="transmembrane region" description="Helical" evidence="3">
    <location>
        <begin position="399"/>
        <end position="425"/>
    </location>
</feature>
<name>A0ABS6E9X2_9FIRM</name>
<evidence type="ECO:0000256" key="2">
    <source>
        <dbReference type="ARBA" id="ARBA00023136"/>
    </source>
</evidence>
<gene>
    <name evidence="4" type="ORF">KQI42_13300</name>
</gene>
<evidence type="ECO:0000313" key="4">
    <source>
        <dbReference type="EMBL" id="MBU5438998.1"/>
    </source>
</evidence>
<dbReference type="EMBL" id="JAHLPM010000011">
    <property type="protein sequence ID" value="MBU5438998.1"/>
    <property type="molecule type" value="Genomic_DNA"/>
</dbReference>
<accession>A0ABS6E9X2</accession>
<dbReference type="InterPro" id="IPR004995">
    <property type="entry name" value="Spore_Ger"/>
</dbReference>
<organism evidence="4 5">
    <name type="scientific">Tissierella simiarum</name>
    <dbReference type="NCBI Taxonomy" id="2841534"/>
    <lineage>
        <taxon>Bacteria</taxon>
        <taxon>Bacillati</taxon>
        <taxon>Bacillota</taxon>
        <taxon>Tissierellia</taxon>
        <taxon>Tissierellales</taxon>
        <taxon>Tissierellaceae</taxon>
        <taxon>Tissierella</taxon>
    </lineage>
</organism>
<feature type="transmembrane region" description="Helical" evidence="3">
    <location>
        <begin position="318"/>
        <end position="336"/>
    </location>
</feature>
<comment type="caution">
    <text evidence="4">The sequence shown here is derived from an EMBL/GenBank/DDBJ whole genome shotgun (WGS) entry which is preliminary data.</text>
</comment>
<comment type="similarity">
    <text evidence="1">Belongs to the GerABKA family.</text>
</comment>
<evidence type="ECO:0000256" key="3">
    <source>
        <dbReference type="SAM" id="Phobius"/>
    </source>
</evidence>
<evidence type="ECO:0000256" key="1">
    <source>
        <dbReference type="ARBA" id="ARBA00005278"/>
    </source>
</evidence>
<dbReference type="PANTHER" id="PTHR22550">
    <property type="entry name" value="SPORE GERMINATION PROTEIN"/>
    <property type="match status" value="1"/>
</dbReference>
<dbReference type="PANTHER" id="PTHR22550:SF5">
    <property type="entry name" value="LEUCINE ZIPPER PROTEIN 4"/>
    <property type="match status" value="1"/>
</dbReference>
<dbReference type="RefSeq" id="WP_216520580.1">
    <property type="nucleotide sequence ID" value="NZ_JAHLPM010000011.1"/>
</dbReference>
<feature type="transmembrane region" description="Helical" evidence="3">
    <location>
        <begin position="368"/>
        <end position="387"/>
    </location>
</feature>
<keyword evidence="5" id="KW-1185">Reference proteome</keyword>
<feature type="transmembrane region" description="Helical" evidence="3">
    <location>
        <begin position="277"/>
        <end position="298"/>
    </location>
</feature>